<keyword evidence="12" id="KW-1185">Reference proteome</keyword>
<evidence type="ECO:0000259" key="9">
    <source>
        <dbReference type="Pfam" id="PF06148"/>
    </source>
</evidence>
<evidence type="ECO:0000313" key="11">
    <source>
        <dbReference type="EMBL" id="CAD5111406.1"/>
    </source>
</evidence>
<keyword evidence="4" id="KW-0813">Transport</keyword>
<comment type="caution">
    <text evidence="11">The sequence shown here is derived from an EMBL/GenBank/DDBJ whole genome shotgun (WGS) entry which is preliminary data.</text>
</comment>
<dbReference type="InterPro" id="IPR009316">
    <property type="entry name" value="COG2"/>
</dbReference>
<evidence type="ECO:0000313" key="12">
    <source>
        <dbReference type="Proteomes" id="UP000549394"/>
    </source>
</evidence>
<dbReference type="EMBL" id="CAJFCJ010000001">
    <property type="protein sequence ID" value="CAD5111406.1"/>
    <property type="molecule type" value="Genomic_DNA"/>
</dbReference>
<dbReference type="GO" id="GO:0006891">
    <property type="term" value="P:intra-Golgi vesicle-mediated transport"/>
    <property type="evidence" value="ECO:0007669"/>
    <property type="project" value="TreeGrafter"/>
</dbReference>
<organism evidence="11 12">
    <name type="scientific">Dimorphilus gyrociliatus</name>
    <dbReference type="NCBI Taxonomy" id="2664684"/>
    <lineage>
        <taxon>Eukaryota</taxon>
        <taxon>Metazoa</taxon>
        <taxon>Spiralia</taxon>
        <taxon>Lophotrochozoa</taxon>
        <taxon>Annelida</taxon>
        <taxon>Polychaeta</taxon>
        <taxon>Polychaeta incertae sedis</taxon>
        <taxon>Dinophilidae</taxon>
        <taxon>Dimorphilus</taxon>
    </lineage>
</organism>
<accession>A0A7I8V704</accession>
<dbReference type="InterPro" id="IPR024603">
    <property type="entry name" value="COG_complex_COG2_C"/>
</dbReference>
<feature type="domain" description="Conserved oligomeric Golgi complex subunit 2 N-terminal" evidence="9">
    <location>
        <begin position="17"/>
        <end position="90"/>
    </location>
</feature>
<feature type="domain" description="COG complex component COG2 C-terminal" evidence="10">
    <location>
        <begin position="375"/>
        <end position="647"/>
    </location>
</feature>
<keyword evidence="5" id="KW-0653">Protein transport</keyword>
<evidence type="ECO:0000256" key="8">
    <source>
        <dbReference type="ARBA" id="ARBA00031344"/>
    </source>
</evidence>
<proteinExistence type="inferred from homology"/>
<dbReference type="Pfam" id="PF06148">
    <property type="entry name" value="COG2_N"/>
    <property type="match status" value="1"/>
</dbReference>
<reference evidence="11 12" key="1">
    <citation type="submission" date="2020-08" db="EMBL/GenBank/DDBJ databases">
        <authorList>
            <person name="Hejnol A."/>
        </authorList>
    </citation>
    <scope>NUCLEOTIDE SEQUENCE [LARGE SCALE GENOMIC DNA]</scope>
</reference>
<dbReference type="PANTHER" id="PTHR12961:SF0">
    <property type="entry name" value="CONSERVED OLIGOMERIC GOLGI COMPLEX SUBUNIT 2"/>
    <property type="match status" value="1"/>
</dbReference>
<evidence type="ECO:0000256" key="7">
    <source>
        <dbReference type="ARBA" id="ARBA00023136"/>
    </source>
</evidence>
<dbReference type="Pfam" id="PF12022">
    <property type="entry name" value="COG2_C"/>
    <property type="match status" value="1"/>
</dbReference>
<dbReference type="GO" id="GO:0015031">
    <property type="term" value="P:protein transport"/>
    <property type="evidence" value="ECO:0007669"/>
    <property type="project" value="UniProtKB-KW"/>
</dbReference>
<sequence length="679" mass="78054">MTADDSLYDLPKPHAKLCFDIEDFAKANFDVDQFVIECRRKVPLESLREDLQKYLDILQDSMVEIINKDYADFVRLSTNLVTLDKSINGLKDPLVNIREKLNDSNGELEVKVSEIEMKLQKEDDIREKKNLIRRLMNIMSSVENIEGLLGLEENGTISENELITNDYKLERVASIFNKLQFDVNQCRNCSLVQNLRPRISAITSALQSNLETALHQSLMLNDVAVIRKCLRTYALIDKCKDAEELFQSAIVSPYFEKVITEEYIANNPRGLQVVYESILNFIPKHCKSVREAVIGPKDENAHIPGFEFVVNAVWPEVIGRILEDLTSIFNAGNPERFFEKYTLSMEFVTNFEKHCSSQQSVKKLRSSPAYQSFMNKWSLPVYFQIRFQEIAGQLEGAIESNNNEMVKEGKFYLKITESLWHCLSRCWAGDVFVPSLVHRFWKFTLQLISRYSSWMESASGDETILTLITVDAFSLIAKLPSFYQTKILPRLLALGLNDYKQLEKSLNCCYESLDEKAKLLLNKVQRIVINKSSEQLKSVNELPRLYRRTNKEVPTKPSKYITTFCNILTAFVNKAATFLPEEKKKSVILEIILEISNQFELVTDELLVSVKKTEESLRRLKRKTRANTSPGSISDDDKIRMQIILDIDSFRVQAKEFGAESQIENLSKLSDRAKSDMTS</sequence>
<dbReference type="GO" id="GO:0000139">
    <property type="term" value="C:Golgi membrane"/>
    <property type="evidence" value="ECO:0007669"/>
    <property type="project" value="UniProtKB-SubCell"/>
</dbReference>
<comment type="similarity">
    <text evidence="2">Belongs to the COG2 family.</text>
</comment>
<dbReference type="OrthoDB" id="332281at2759"/>
<dbReference type="PANTHER" id="PTHR12961">
    <property type="entry name" value="CONSERVED OLIGOMERIC GOLGI COMPLEX COMPONENT 2"/>
    <property type="match status" value="1"/>
</dbReference>
<keyword evidence="7" id="KW-0472">Membrane</keyword>
<keyword evidence="6" id="KW-0333">Golgi apparatus</keyword>
<protein>
    <recommendedName>
        <fullName evidence="3">Conserved oligomeric Golgi complex subunit 2</fullName>
    </recommendedName>
    <alternativeName>
        <fullName evidence="8">Component of oligomeric Golgi complex 2</fullName>
    </alternativeName>
</protein>
<evidence type="ECO:0000259" key="10">
    <source>
        <dbReference type="Pfam" id="PF12022"/>
    </source>
</evidence>
<dbReference type="GO" id="GO:0017119">
    <property type="term" value="C:Golgi transport complex"/>
    <property type="evidence" value="ECO:0007669"/>
    <property type="project" value="TreeGrafter"/>
</dbReference>
<evidence type="ECO:0000256" key="2">
    <source>
        <dbReference type="ARBA" id="ARBA00007603"/>
    </source>
</evidence>
<evidence type="ECO:0000256" key="4">
    <source>
        <dbReference type="ARBA" id="ARBA00022448"/>
    </source>
</evidence>
<evidence type="ECO:0000256" key="6">
    <source>
        <dbReference type="ARBA" id="ARBA00023034"/>
    </source>
</evidence>
<evidence type="ECO:0000256" key="5">
    <source>
        <dbReference type="ARBA" id="ARBA00022927"/>
    </source>
</evidence>
<comment type="subcellular location">
    <subcellularLocation>
        <location evidence="1">Golgi apparatus membrane</location>
        <topology evidence="1">Peripheral membrane protein</topology>
    </subcellularLocation>
</comment>
<dbReference type="InterPro" id="IPR024602">
    <property type="entry name" value="COG_su2_N"/>
</dbReference>
<dbReference type="GO" id="GO:0007030">
    <property type="term" value="P:Golgi organization"/>
    <property type="evidence" value="ECO:0007669"/>
    <property type="project" value="InterPro"/>
</dbReference>
<name>A0A7I8V704_9ANNE</name>
<dbReference type="AlphaFoldDB" id="A0A7I8V704"/>
<dbReference type="Proteomes" id="UP000549394">
    <property type="component" value="Unassembled WGS sequence"/>
</dbReference>
<evidence type="ECO:0000256" key="3">
    <source>
        <dbReference type="ARBA" id="ARBA00020977"/>
    </source>
</evidence>
<gene>
    <name evidence="11" type="ORF">DGYR_LOCUS705</name>
</gene>
<evidence type="ECO:0000256" key="1">
    <source>
        <dbReference type="ARBA" id="ARBA00004395"/>
    </source>
</evidence>